<dbReference type="InterPro" id="IPR029045">
    <property type="entry name" value="ClpP/crotonase-like_dom_sf"/>
</dbReference>
<dbReference type="InterPro" id="IPR001753">
    <property type="entry name" value="Enoyl-CoA_hydra/iso"/>
</dbReference>
<protein>
    <recommendedName>
        <fullName evidence="4">Enoyl-CoA hydratase</fullName>
    </recommendedName>
</protein>
<organism evidence="2 3">
    <name type="scientific">Brassica rapa subsp. trilocularis</name>
    <dbReference type="NCBI Taxonomy" id="1813537"/>
    <lineage>
        <taxon>Eukaryota</taxon>
        <taxon>Viridiplantae</taxon>
        <taxon>Streptophyta</taxon>
        <taxon>Embryophyta</taxon>
        <taxon>Tracheophyta</taxon>
        <taxon>Spermatophyta</taxon>
        <taxon>Magnoliopsida</taxon>
        <taxon>eudicotyledons</taxon>
        <taxon>Gunneridae</taxon>
        <taxon>Pentapetalae</taxon>
        <taxon>rosids</taxon>
        <taxon>malvids</taxon>
        <taxon>Brassicales</taxon>
        <taxon>Brassicaceae</taxon>
        <taxon>Brassiceae</taxon>
        <taxon>Brassica</taxon>
    </lineage>
</organism>
<dbReference type="EMBL" id="JADBGQ010000003">
    <property type="protein sequence ID" value="KAG5406608.1"/>
    <property type="molecule type" value="Genomic_DNA"/>
</dbReference>
<dbReference type="NCBIfam" id="NF004840">
    <property type="entry name" value="PRK06190.1"/>
    <property type="match status" value="1"/>
</dbReference>
<comment type="caution">
    <text evidence="2">The sequence shown here is derived from an EMBL/GenBank/DDBJ whole genome shotgun (WGS) entry which is preliminary data.</text>
</comment>
<dbReference type="Gene3D" id="3.90.226.10">
    <property type="entry name" value="2-enoyl-CoA Hydratase, Chain A, domain 1"/>
    <property type="match status" value="1"/>
</dbReference>
<proteinExistence type="inferred from homology"/>
<dbReference type="Proteomes" id="UP000823674">
    <property type="component" value="Chromosome A03"/>
</dbReference>
<evidence type="ECO:0000256" key="1">
    <source>
        <dbReference type="ARBA" id="ARBA00005254"/>
    </source>
</evidence>
<keyword evidence="3" id="KW-1185">Reference proteome</keyword>
<comment type="similarity">
    <text evidence="1">Belongs to the enoyl-CoA hydratase/isomerase family.</text>
</comment>
<gene>
    <name evidence="2" type="primary">A03p053170.1_BraROA</name>
    <name evidence="2" type="ORF">IGI04_012727</name>
</gene>
<evidence type="ECO:0008006" key="4">
    <source>
        <dbReference type="Google" id="ProtNLM"/>
    </source>
</evidence>
<sequence>MFQETNTQRPTWAQKRDAVYHRQNNGTLNKALRHLFLIDHFFAHNSIAKAHTDRNRSKMDLIQVNKESGGIGTITINRPKSLNSLTRAMMVDLARAFKEMDADESIQVVIFTGAGKSFCSGVDLTAAESVFKGDVKDPETDPVIQMERLRKPIIGAINGFAITAGFELALACDILVASRGAKFMDTHARFGIFPSWGLSQKLSRIIGANKAREVSLTSMPLTADVAEKLGFVNHVVEEGEALKKARGIAEAIIKNEQGMVLRIKSVINDGLKLDLGHALTLEKERAHAYYSGMTKEQFKKMQEFIAGRGSKKPSSKL</sequence>
<dbReference type="SUPFAM" id="SSF52096">
    <property type="entry name" value="ClpP/crotonase"/>
    <property type="match status" value="1"/>
</dbReference>
<evidence type="ECO:0000313" key="3">
    <source>
        <dbReference type="Proteomes" id="UP000823674"/>
    </source>
</evidence>
<accession>A0ABQ7N6S1</accession>
<dbReference type="PANTHER" id="PTHR43802:SF1">
    <property type="entry name" value="IP11341P-RELATED"/>
    <property type="match status" value="1"/>
</dbReference>
<name>A0ABQ7N6S1_BRACM</name>
<dbReference type="PANTHER" id="PTHR43802">
    <property type="entry name" value="ENOYL-COA HYDRATASE"/>
    <property type="match status" value="1"/>
</dbReference>
<dbReference type="CDD" id="cd06558">
    <property type="entry name" value="crotonase-like"/>
    <property type="match status" value="1"/>
</dbReference>
<dbReference type="Pfam" id="PF00378">
    <property type="entry name" value="ECH_1"/>
    <property type="match status" value="1"/>
</dbReference>
<evidence type="ECO:0000313" key="2">
    <source>
        <dbReference type="EMBL" id="KAG5406608.1"/>
    </source>
</evidence>
<reference evidence="2 3" key="1">
    <citation type="submission" date="2021-03" db="EMBL/GenBank/DDBJ databases">
        <authorList>
            <person name="King G.J."/>
            <person name="Bancroft I."/>
            <person name="Baten A."/>
            <person name="Bloomfield J."/>
            <person name="Borpatragohain P."/>
            <person name="He Z."/>
            <person name="Irish N."/>
            <person name="Irwin J."/>
            <person name="Liu K."/>
            <person name="Mauleon R.P."/>
            <person name="Moore J."/>
            <person name="Morris R."/>
            <person name="Ostergaard L."/>
            <person name="Wang B."/>
            <person name="Wells R."/>
        </authorList>
    </citation>
    <scope>NUCLEOTIDE SEQUENCE [LARGE SCALE GENOMIC DNA]</scope>
    <source>
        <strain evidence="2">R-o-18</strain>
        <tissue evidence="2">Leaf</tissue>
    </source>
</reference>